<dbReference type="GO" id="GO:0016787">
    <property type="term" value="F:hydrolase activity"/>
    <property type="evidence" value="ECO:0007669"/>
    <property type="project" value="UniProtKB-KW"/>
</dbReference>
<dbReference type="Pfam" id="PF00300">
    <property type="entry name" value="His_Phos_1"/>
    <property type="match status" value="1"/>
</dbReference>
<dbReference type="SUPFAM" id="SSF53254">
    <property type="entry name" value="Phosphoglycerate mutase-like"/>
    <property type="match status" value="1"/>
</dbReference>
<dbReference type="OrthoDB" id="4697614at2"/>
<name>A0A3N0CGD4_9ACTN</name>
<sequence>MTARRVEHVHLVRHGLPVEVTDTADPDPDLSGYGRRQAEAVATWWDGRTVSGVLTSQLARARQTADPLLRSLGAGSQEDPGLAEFEIGADFYLPITDLHLAGEHPKIAWWRARLGDPGIQRARAAFHSEAVAAFERVTDVTGTDPLLVFTHGGFVAAVVSHALGLPAAVALDADYASITTLRRTPRGGWTVVSFSETQHLAPLGAPRQARGISLET</sequence>
<dbReference type="InterPro" id="IPR029033">
    <property type="entry name" value="His_PPase_superfam"/>
</dbReference>
<dbReference type="PANTHER" id="PTHR20935:SF0">
    <property type="entry name" value="SERINE_THREONINE-PROTEIN PHOSPHATASE PGAM5, MITOCHONDRIAL"/>
    <property type="match status" value="1"/>
</dbReference>
<proteinExistence type="predicted"/>
<dbReference type="Proteomes" id="UP000267128">
    <property type="component" value="Unassembled WGS sequence"/>
</dbReference>
<dbReference type="CDD" id="cd07067">
    <property type="entry name" value="HP_PGM_like"/>
    <property type="match status" value="1"/>
</dbReference>
<protein>
    <submittedName>
        <fullName evidence="2">Histidine phosphatase family protein</fullName>
    </submittedName>
</protein>
<evidence type="ECO:0000313" key="2">
    <source>
        <dbReference type="EMBL" id="RNL62369.1"/>
    </source>
</evidence>
<dbReference type="AlphaFoldDB" id="A0A3N0CGD4"/>
<dbReference type="RefSeq" id="WP_123227665.1">
    <property type="nucleotide sequence ID" value="NZ_RJSE01000007.1"/>
</dbReference>
<dbReference type="SMART" id="SM00855">
    <property type="entry name" value="PGAM"/>
    <property type="match status" value="1"/>
</dbReference>
<keyword evidence="3" id="KW-1185">Reference proteome</keyword>
<dbReference type="Gene3D" id="3.40.50.1240">
    <property type="entry name" value="Phosphoglycerate mutase-like"/>
    <property type="match status" value="1"/>
</dbReference>
<dbReference type="InterPro" id="IPR051021">
    <property type="entry name" value="Mito_Ser/Thr_phosphatase"/>
</dbReference>
<dbReference type="InterPro" id="IPR013078">
    <property type="entry name" value="His_Pase_superF_clade-1"/>
</dbReference>
<dbReference type="EMBL" id="RJSE01000007">
    <property type="protein sequence ID" value="RNL62369.1"/>
    <property type="molecule type" value="Genomic_DNA"/>
</dbReference>
<reference evidence="2 3" key="1">
    <citation type="submission" date="2018-11" db="EMBL/GenBank/DDBJ databases">
        <authorList>
            <person name="Li F."/>
        </authorList>
    </citation>
    <scope>NUCLEOTIDE SEQUENCE [LARGE SCALE GENOMIC DNA]</scope>
    <source>
        <strain evidence="2 3">Gsoil 097</strain>
    </source>
</reference>
<gene>
    <name evidence="2" type="ORF">EFK50_11370</name>
</gene>
<keyword evidence="1" id="KW-0378">Hydrolase</keyword>
<dbReference type="PANTHER" id="PTHR20935">
    <property type="entry name" value="PHOSPHOGLYCERATE MUTASE-RELATED"/>
    <property type="match status" value="1"/>
</dbReference>
<comment type="caution">
    <text evidence="2">The sequence shown here is derived from an EMBL/GenBank/DDBJ whole genome shotgun (WGS) entry which is preliminary data.</text>
</comment>
<evidence type="ECO:0000313" key="3">
    <source>
        <dbReference type="Proteomes" id="UP000267128"/>
    </source>
</evidence>
<accession>A0A3N0CGD4</accession>
<evidence type="ECO:0000256" key="1">
    <source>
        <dbReference type="ARBA" id="ARBA00022801"/>
    </source>
</evidence>
<organism evidence="2 3">
    <name type="scientific">Nocardioides marmoriginsengisoli</name>
    <dbReference type="NCBI Taxonomy" id="661483"/>
    <lineage>
        <taxon>Bacteria</taxon>
        <taxon>Bacillati</taxon>
        <taxon>Actinomycetota</taxon>
        <taxon>Actinomycetes</taxon>
        <taxon>Propionibacteriales</taxon>
        <taxon>Nocardioidaceae</taxon>
        <taxon>Nocardioides</taxon>
    </lineage>
</organism>